<dbReference type="AlphaFoldDB" id="A0A3Q3RFG6"/>
<protein>
    <submittedName>
        <fullName evidence="1">Uncharacterized protein</fullName>
    </submittedName>
</protein>
<dbReference type="GeneTree" id="ENSGT01030000235558"/>
<evidence type="ECO:0000313" key="2">
    <source>
        <dbReference type="Proteomes" id="UP000261640"/>
    </source>
</evidence>
<dbReference type="Ensembl" id="ENSMAMT00000000629.2">
    <property type="protein sequence ID" value="ENSMAMP00000000615.2"/>
    <property type="gene ID" value="ENSMAMG00000000449.2"/>
</dbReference>
<organism evidence="1 2">
    <name type="scientific">Mastacembelus armatus</name>
    <name type="common">zig-zag eel</name>
    <dbReference type="NCBI Taxonomy" id="205130"/>
    <lineage>
        <taxon>Eukaryota</taxon>
        <taxon>Metazoa</taxon>
        <taxon>Chordata</taxon>
        <taxon>Craniata</taxon>
        <taxon>Vertebrata</taxon>
        <taxon>Euteleostomi</taxon>
        <taxon>Actinopterygii</taxon>
        <taxon>Neopterygii</taxon>
        <taxon>Teleostei</taxon>
        <taxon>Neoteleostei</taxon>
        <taxon>Acanthomorphata</taxon>
        <taxon>Anabantaria</taxon>
        <taxon>Synbranchiformes</taxon>
        <taxon>Mastacembelidae</taxon>
        <taxon>Mastacembelus</taxon>
    </lineage>
</organism>
<reference evidence="1" key="2">
    <citation type="submission" date="2025-09" db="UniProtKB">
        <authorList>
            <consortium name="Ensembl"/>
        </authorList>
    </citation>
    <scope>IDENTIFICATION</scope>
</reference>
<evidence type="ECO:0000313" key="1">
    <source>
        <dbReference type="Ensembl" id="ENSMAMP00000000615.2"/>
    </source>
</evidence>
<accession>A0A3Q3RFG6</accession>
<reference evidence="1" key="1">
    <citation type="submission" date="2025-08" db="UniProtKB">
        <authorList>
            <consortium name="Ensembl"/>
        </authorList>
    </citation>
    <scope>IDENTIFICATION</scope>
</reference>
<proteinExistence type="predicted"/>
<keyword evidence="2" id="KW-1185">Reference proteome</keyword>
<dbReference type="InParanoid" id="A0A3Q3RFG6"/>
<dbReference type="Proteomes" id="UP000261640">
    <property type="component" value="Unplaced"/>
</dbReference>
<sequence length="156" mass="17396">MPIAYIQKCSIFLCFQPLLLFHRLVQQQSHGLRLLWLGHQYCVAAQHHGFVLHLVPVNPSENLGKPRIRDAVGYPVKQVQVSRPPGLVIDMHHPDALRADSQPHLGAVLAHLTFAPDLADRYVCAAVSFRLDGSGIPQVEHSVRGVLTCDLYLFPL</sequence>
<name>A0A3Q3RFG6_9TELE</name>